<feature type="domain" description="Uncharacterized protein TP-0789" evidence="1">
    <location>
        <begin position="73"/>
        <end position="262"/>
    </location>
</feature>
<dbReference type="STRING" id="1038014.SAMN04487910_0618"/>
<reference evidence="2 3" key="1">
    <citation type="submission" date="2016-10" db="EMBL/GenBank/DDBJ databases">
        <authorList>
            <person name="de Groot N.N."/>
        </authorList>
    </citation>
    <scope>NUCLEOTIDE SEQUENCE [LARGE SCALE GENOMIC DNA]</scope>
    <source>
        <strain evidence="2 3">DSM 25232</strain>
    </source>
</reference>
<dbReference type="CDD" id="cd16329">
    <property type="entry name" value="LolA_like"/>
    <property type="match status" value="1"/>
</dbReference>
<name>A0A1H7HBN2_AQUAM</name>
<sequence>MKTILLIVMFAIFLNPFAGISQELMNGQLIAQKTNDRNEGVSLKRDLIMELKDKRGKTRVRKTVALRKYFGKEKRLVIFYKTPTSVKGTAFLTFDYPDATKDDDQWLYLPALRKTRRISAANRGDYFLGTDLTYEDIKLETKISNNDYNYKTMGREKIDGHDCYVIEAIPKDASIEKELGYSKAKFWIDSQIWMMRKSESWDTAGNFLKTVKVSDIKKVQNIWTIHHINVVNHKTKHQTTFKFENNDYDAALGDDYFTKEALVDGL</sequence>
<gene>
    <name evidence="2" type="ORF">SAMN04487910_0618</name>
</gene>
<keyword evidence="3" id="KW-1185">Reference proteome</keyword>
<evidence type="ECO:0000313" key="3">
    <source>
        <dbReference type="Proteomes" id="UP000198521"/>
    </source>
</evidence>
<evidence type="ECO:0000259" key="1">
    <source>
        <dbReference type="Pfam" id="PF17131"/>
    </source>
</evidence>
<organism evidence="2 3">
    <name type="scientific">Aquimarina amphilecti</name>
    <dbReference type="NCBI Taxonomy" id="1038014"/>
    <lineage>
        <taxon>Bacteria</taxon>
        <taxon>Pseudomonadati</taxon>
        <taxon>Bacteroidota</taxon>
        <taxon>Flavobacteriia</taxon>
        <taxon>Flavobacteriales</taxon>
        <taxon>Flavobacteriaceae</taxon>
        <taxon>Aquimarina</taxon>
    </lineage>
</organism>
<dbReference type="RefSeq" id="WP_091405396.1">
    <property type="nucleotide sequence ID" value="NZ_FOAB01000001.1"/>
</dbReference>
<evidence type="ECO:0000313" key="2">
    <source>
        <dbReference type="EMBL" id="SEK47833.1"/>
    </source>
</evidence>
<dbReference type="AlphaFoldDB" id="A0A1H7HBN2"/>
<dbReference type="InterPro" id="IPR033399">
    <property type="entry name" value="TP_0789-like"/>
</dbReference>
<accession>A0A1H7HBN2</accession>
<dbReference type="Proteomes" id="UP000198521">
    <property type="component" value="Unassembled WGS sequence"/>
</dbReference>
<dbReference type="Gene3D" id="2.50.20.10">
    <property type="entry name" value="Lipoprotein localisation LolA/LolB/LppX"/>
    <property type="match status" value="1"/>
</dbReference>
<dbReference type="Pfam" id="PF17131">
    <property type="entry name" value="LolA_like"/>
    <property type="match status" value="1"/>
</dbReference>
<proteinExistence type="predicted"/>
<dbReference type="EMBL" id="FOAB01000001">
    <property type="protein sequence ID" value="SEK47833.1"/>
    <property type="molecule type" value="Genomic_DNA"/>
</dbReference>
<protein>
    <recommendedName>
        <fullName evidence="1">Uncharacterized protein TP-0789 domain-containing protein</fullName>
    </recommendedName>
</protein>
<dbReference type="OrthoDB" id="9803781at2"/>